<dbReference type="Proteomes" id="UP001630127">
    <property type="component" value="Unassembled WGS sequence"/>
</dbReference>
<comment type="caution">
    <text evidence="2">The sequence shown here is derived from an EMBL/GenBank/DDBJ whole genome shotgun (WGS) entry which is preliminary data.</text>
</comment>
<dbReference type="EMBL" id="JBJUIK010000006">
    <property type="protein sequence ID" value="KAL3525623.1"/>
    <property type="molecule type" value="Genomic_DNA"/>
</dbReference>
<dbReference type="InterPro" id="IPR001623">
    <property type="entry name" value="DnaJ_domain"/>
</dbReference>
<evidence type="ECO:0000313" key="3">
    <source>
        <dbReference type="Proteomes" id="UP001630127"/>
    </source>
</evidence>
<protein>
    <recommendedName>
        <fullName evidence="1">J domain-containing protein</fullName>
    </recommendedName>
</protein>
<dbReference type="PRINTS" id="PR00625">
    <property type="entry name" value="JDOMAIN"/>
</dbReference>
<gene>
    <name evidence="2" type="ORF">ACH5RR_013995</name>
</gene>
<dbReference type="InterPro" id="IPR036869">
    <property type="entry name" value="J_dom_sf"/>
</dbReference>
<dbReference type="CDD" id="cd06257">
    <property type="entry name" value="DnaJ"/>
    <property type="match status" value="1"/>
</dbReference>
<dbReference type="PROSITE" id="PS00636">
    <property type="entry name" value="DNAJ_1"/>
    <property type="match status" value="1"/>
</dbReference>
<dbReference type="PANTHER" id="PTHR45286:SF1">
    <property type="entry name" value="CHAPERONE DNAJ-DOMAIN SUPERFAMILY PROTEIN"/>
    <property type="match status" value="1"/>
</dbReference>
<name>A0ABD3A345_9GENT</name>
<dbReference type="SMART" id="SM00271">
    <property type="entry name" value="DnaJ"/>
    <property type="match status" value="1"/>
</dbReference>
<reference evidence="2 3" key="1">
    <citation type="submission" date="2024-11" db="EMBL/GenBank/DDBJ databases">
        <title>A near-complete genome assembly of Cinchona calisaya.</title>
        <authorList>
            <person name="Lian D.C."/>
            <person name="Zhao X.W."/>
            <person name="Wei L."/>
        </authorList>
    </citation>
    <scope>NUCLEOTIDE SEQUENCE [LARGE SCALE GENOMIC DNA]</scope>
    <source>
        <tissue evidence="2">Nenye</tissue>
    </source>
</reference>
<dbReference type="PROSITE" id="PS50076">
    <property type="entry name" value="DNAJ_2"/>
    <property type="match status" value="1"/>
</dbReference>
<accession>A0ABD3A345</accession>
<evidence type="ECO:0000313" key="2">
    <source>
        <dbReference type="EMBL" id="KAL3525623.1"/>
    </source>
</evidence>
<feature type="domain" description="J" evidence="1">
    <location>
        <begin position="58"/>
        <end position="125"/>
    </location>
</feature>
<dbReference type="Gene3D" id="1.10.287.110">
    <property type="entry name" value="DnaJ domain"/>
    <property type="match status" value="1"/>
</dbReference>
<sequence>MAIFIGYTAINELYRYRRPIHSVCSYNFFRIYVYPAVTGHRWLSTSTESTPSEFRGPNAYDLLGVSETSSLAEIKASFHKLAKETHPDLSESHADSSANRRFVQILAAYEILSDCEKRAHYNQYLLSQRVPVQRLCRQGSEIFTYDSHRIPAGRMEVVEWLKWYRYAVNQILLEKRVVVGSGYFDVLERDFYSAIHAAYYGPEIECLDLLPDCFEAEVRSQHGTPEVLHLVSGRDLFGMVRVANPIPEISHAKRAKLTSFASALSESIGYAADVGNSCVVDGGIYQNQETESCCSTSDAYKNLELCIAGRLVAVARRVPPKSLKGKQNKEDSIHVYLTPHDESVAVSHGFGEDNDVGFSLGYRTPLGTITGLGTSPEEGSCYVYDKSGVNTHVIMKHRTLLVKHMHWYQVGDKASVCECRCTRAQLPPSKFWLFEPRCSTHDIGGWYVETFGRDKKARSVLSQRYWDALDANELFDKRLHPAMYLLALAYRSLDIEDARIRKKTMKDIVETKLYRILNWCKKLA</sequence>
<dbReference type="SUPFAM" id="SSF46565">
    <property type="entry name" value="Chaperone J-domain"/>
    <property type="match status" value="1"/>
</dbReference>
<proteinExistence type="predicted"/>
<organism evidence="2 3">
    <name type="scientific">Cinchona calisaya</name>
    <dbReference type="NCBI Taxonomy" id="153742"/>
    <lineage>
        <taxon>Eukaryota</taxon>
        <taxon>Viridiplantae</taxon>
        <taxon>Streptophyta</taxon>
        <taxon>Embryophyta</taxon>
        <taxon>Tracheophyta</taxon>
        <taxon>Spermatophyta</taxon>
        <taxon>Magnoliopsida</taxon>
        <taxon>eudicotyledons</taxon>
        <taxon>Gunneridae</taxon>
        <taxon>Pentapetalae</taxon>
        <taxon>asterids</taxon>
        <taxon>lamiids</taxon>
        <taxon>Gentianales</taxon>
        <taxon>Rubiaceae</taxon>
        <taxon>Cinchonoideae</taxon>
        <taxon>Cinchoneae</taxon>
        <taxon>Cinchona</taxon>
    </lineage>
</organism>
<dbReference type="InterPro" id="IPR018253">
    <property type="entry name" value="DnaJ_domain_CS"/>
</dbReference>
<dbReference type="AlphaFoldDB" id="A0ABD3A345"/>
<keyword evidence="3" id="KW-1185">Reference proteome</keyword>
<dbReference type="Pfam" id="PF00226">
    <property type="entry name" value="DnaJ"/>
    <property type="match status" value="1"/>
</dbReference>
<evidence type="ECO:0000259" key="1">
    <source>
        <dbReference type="PROSITE" id="PS50076"/>
    </source>
</evidence>
<dbReference type="PANTHER" id="PTHR45286">
    <property type="entry name" value="CHAPERONE DNAJ-DOMAIN SUPERFAMILY PROTEIN"/>
    <property type="match status" value="1"/>
</dbReference>